<evidence type="ECO:0000313" key="2">
    <source>
        <dbReference type="EMBL" id="TBT97985.1"/>
    </source>
</evidence>
<protein>
    <submittedName>
        <fullName evidence="2">Uncharacterized protein</fullName>
    </submittedName>
</protein>
<keyword evidence="1" id="KW-0472">Membrane</keyword>
<feature type="transmembrane region" description="Helical" evidence="1">
    <location>
        <begin position="12"/>
        <end position="32"/>
    </location>
</feature>
<name>A0A4Q9KTV1_9MICR</name>
<gene>
    <name evidence="2" type="ORF">CWI39_2644p0010</name>
</gene>
<proteinExistence type="predicted"/>
<reference evidence="2 3" key="1">
    <citation type="submission" date="2017-12" db="EMBL/GenBank/DDBJ databases">
        <authorList>
            <person name="Pombert J.-F."/>
            <person name="Haag K.L."/>
            <person name="Ebert D."/>
        </authorList>
    </citation>
    <scope>NUCLEOTIDE SEQUENCE [LARGE SCALE GENOMIC DNA]</scope>
    <source>
        <strain evidence="2">IL-BN-2</strain>
    </source>
</reference>
<evidence type="ECO:0000313" key="3">
    <source>
        <dbReference type="Proteomes" id="UP000293045"/>
    </source>
</evidence>
<organism evidence="2 3">
    <name type="scientific">Hamiltosporidium magnivora</name>
    <dbReference type="NCBI Taxonomy" id="148818"/>
    <lineage>
        <taxon>Eukaryota</taxon>
        <taxon>Fungi</taxon>
        <taxon>Fungi incertae sedis</taxon>
        <taxon>Microsporidia</taxon>
        <taxon>Dubosqiidae</taxon>
        <taxon>Hamiltosporidium</taxon>
    </lineage>
</organism>
<dbReference type="Proteomes" id="UP000293045">
    <property type="component" value="Unassembled WGS sequence"/>
</dbReference>
<comment type="caution">
    <text evidence="2">The sequence shown here is derived from an EMBL/GenBank/DDBJ whole genome shotgun (WGS) entry which is preliminary data.</text>
</comment>
<keyword evidence="1" id="KW-1133">Transmembrane helix</keyword>
<accession>A0A4Q9KTV1</accession>
<keyword evidence="1" id="KW-0812">Transmembrane</keyword>
<dbReference type="EMBL" id="PIXR01002644">
    <property type="protein sequence ID" value="TBT97985.1"/>
    <property type="molecule type" value="Genomic_DNA"/>
</dbReference>
<sequence>MSYFKTKKFQITATVIFGLIILVLMMIGIEYIKVSRIIKNFEKDFKWISESKEFKEFEIMLKSYKLAFFRNFGERVNFCVQKFDNYTFKF</sequence>
<dbReference type="VEuPathDB" id="MicrosporidiaDB:CWI39_2644p0010"/>
<dbReference type="AlphaFoldDB" id="A0A4Q9KTV1"/>
<evidence type="ECO:0000256" key="1">
    <source>
        <dbReference type="SAM" id="Phobius"/>
    </source>
</evidence>